<dbReference type="GO" id="GO:0000309">
    <property type="term" value="F:nicotinamide-nucleotide adenylyltransferase activity"/>
    <property type="evidence" value="ECO:0007669"/>
    <property type="project" value="UniProtKB-EC"/>
</dbReference>
<evidence type="ECO:0000256" key="4">
    <source>
        <dbReference type="ARBA" id="ARBA00022642"/>
    </source>
</evidence>
<dbReference type="AlphaFoldDB" id="A0A9P4VRK7"/>
<accession>A0A9P4VRK7</accession>
<dbReference type="GO" id="GO:0005524">
    <property type="term" value="F:ATP binding"/>
    <property type="evidence" value="ECO:0007669"/>
    <property type="project" value="UniProtKB-KW"/>
</dbReference>
<dbReference type="InterPro" id="IPR004821">
    <property type="entry name" value="Cyt_trans-like"/>
</dbReference>
<evidence type="ECO:0000313" key="15">
    <source>
        <dbReference type="EMBL" id="KAF2837644.1"/>
    </source>
</evidence>
<keyword evidence="9 13" id="KW-0520">NAD</keyword>
<dbReference type="EC" id="2.7.7.1" evidence="13"/>
<dbReference type="GO" id="GO:0009435">
    <property type="term" value="P:NAD+ biosynthetic process"/>
    <property type="evidence" value="ECO:0007669"/>
    <property type="project" value="InterPro"/>
</dbReference>
<evidence type="ECO:0000256" key="9">
    <source>
        <dbReference type="ARBA" id="ARBA00023027"/>
    </source>
</evidence>
<dbReference type="OrthoDB" id="422187at2759"/>
<evidence type="ECO:0000256" key="12">
    <source>
        <dbReference type="ARBA" id="ARBA00093425"/>
    </source>
</evidence>
<comment type="caution">
    <text evidence="15">The sequence shown here is derived from an EMBL/GenBank/DDBJ whole genome shotgun (WGS) entry which is preliminary data.</text>
</comment>
<dbReference type="Gene3D" id="3.40.50.620">
    <property type="entry name" value="HUPs"/>
    <property type="match status" value="1"/>
</dbReference>
<dbReference type="PANTHER" id="PTHR12039:SF0">
    <property type="entry name" value="NICOTINAMIDE-NUCLEOTIDE ADENYLYLTRANSFERASE"/>
    <property type="match status" value="1"/>
</dbReference>
<comment type="subcellular location">
    <subcellularLocation>
        <location evidence="2">Mitochondrion</location>
    </subcellularLocation>
</comment>
<keyword evidence="8 13" id="KW-0067">ATP-binding</keyword>
<comment type="subunit">
    <text evidence="3">Homotetramer.</text>
</comment>
<protein>
    <recommendedName>
        <fullName evidence="13">Nicotinamide-nucleotide adenylyltransferase</fullName>
        <ecNumber evidence="13">2.7.7.1</ecNumber>
        <ecNumber evidence="13">2.7.7.18</ecNumber>
    </recommendedName>
</protein>
<keyword evidence="7 13" id="KW-0547">Nucleotide-binding</keyword>
<comment type="pathway">
    <text evidence="13">Cofactor biosynthesis; NAD(+) biosynthesis; NAD(+) from nicotinamide D-ribonucleotide: step 1/1.</text>
</comment>
<evidence type="ECO:0000256" key="2">
    <source>
        <dbReference type="ARBA" id="ARBA00004173"/>
    </source>
</evidence>
<evidence type="ECO:0000256" key="5">
    <source>
        <dbReference type="ARBA" id="ARBA00022679"/>
    </source>
</evidence>
<keyword evidence="6 13" id="KW-0548">Nucleotidyltransferase</keyword>
<evidence type="ECO:0000256" key="10">
    <source>
        <dbReference type="ARBA" id="ARBA00023128"/>
    </source>
</evidence>
<evidence type="ECO:0000256" key="13">
    <source>
        <dbReference type="RuleBase" id="RU362021"/>
    </source>
</evidence>
<dbReference type="Pfam" id="PF01467">
    <property type="entry name" value="CTP_transf_like"/>
    <property type="match status" value="1"/>
</dbReference>
<organism evidence="15 16">
    <name type="scientific">Patellaria atrata CBS 101060</name>
    <dbReference type="NCBI Taxonomy" id="1346257"/>
    <lineage>
        <taxon>Eukaryota</taxon>
        <taxon>Fungi</taxon>
        <taxon>Dikarya</taxon>
        <taxon>Ascomycota</taxon>
        <taxon>Pezizomycotina</taxon>
        <taxon>Dothideomycetes</taxon>
        <taxon>Dothideomycetes incertae sedis</taxon>
        <taxon>Patellariales</taxon>
        <taxon>Patellariaceae</taxon>
        <taxon>Patellaria</taxon>
    </lineage>
</organism>
<dbReference type="PANTHER" id="PTHR12039">
    <property type="entry name" value="NICOTINAMIDE MONONUCLEOTIDE ADENYLYLTRANSFERASE"/>
    <property type="match status" value="1"/>
</dbReference>
<dbReference type="InterPro" id="IPR005248">
    <property type="entry name" value="NadD/NMNAT"/>
</dbReference>
<dbReference type="EC" id="2.7.7.18" evidence="13"/>
<comment type="catalytic activity">
    <reaction evidence="13">
        <text>nicotinate beta-D-ribonucleotide + ATP + H(+) = deamido-NAD(+) + diphosphate</text>
        <dbReference type="Rhea" id="RHEA:22860"/>
        <dbReference type="ChEBI" id="CHEBI:15378"/>
        <dbReference type="ChEBI" id="CHEBI:30616"/>
        <dbReference type="ChEBI" id="CHEBI:33019"/>
        <dbReference type="ChEBI" id="CHEBI:57502"/>
        <dbReference type="ChEBI" id="CHEBI:58437"/>
        <dbReference type="EC" id="2.7.7.18"/>
    </reaction>
</comment>
<dbReference type="SUPFAM" id="SSF52374">
    <property type="entry name" value="Nucleotidylyl transferase"/>
    <property type="match status" value="1"/>
</dbReference>
<reference evidence="15" key="1">
    <citation type="journal article" date="2020" name="Stud. Mycol.">
        <title>101 Dothideomycetes genomes: a test case for predicting lifestyles and emergence of pathogens.</title>
        <authorList>
            <person name="Haridas S."/>
            <person name="Albert R."/>
            <person name="Binder M."/>
            <person name="Bloem J."/>
            <person name="Labutti K."/>
            <person name="Salamov A."/>
            <person name="Andreopoulos B."/>
            <person name="Baker S."/>
            <person name="Barry K."/>
            <person name="Bills G."/>
            <person name="Bluhm B."/>
            <person name="Cannon C."/>
            <person name="Castanera R."/>
            <person name="Culley D."/>
            <person name="Daum C."/>
            <person name="Ezra D."/>
            <person name="Gonzalez J."/>
            <person name="Henrissat B."/>
            <person name="Kuo A."/>
            <person name="Liang C."/>
            <person name="Lipzen A."/>
            <person name="Lutzoni F."/>
            <person name="Magnuson J."/>
            <person name="Mondo S."/>
            <person name="Nolan M."/>
            <person name="Ohm R."/>
            <person name="Pangilinan J."/>
            <person name="Park H.-J."/>
            <person name="Ramirez L."/>
            <person name="Alfaro M."/>
            <person name="Sun H."/>
            <person name="Tritt A."/>
            <person name="Yoshinaga Y."/>
            <person name="Zwiers L.-H."/>
            <person name="Turgeon B."/>
            <person name="Goodwin S."/>
            <person name="Spatafora J."/>
            <person name="Crous P."/>
            <person name="Grigoriev I."/>
        </authorList>
    </citation>
    <scope>NUCLEOTIDE SEQUENCE</scope>
    <source>
        <strain evidence="15">CBS 101060</strain>
    </source>
</reference>
<dbReference type="Proteomes" id="UP000799429">
    <property type="component" value="Unassembled WGS sequence"/>
</dbReference>
<keyword evidence="10" id="KW-0496">Mitochondrion</keyword>
<proteinExistence type="inferred from homology"/>
<comment type="function">
    <text evidence="12">Catalyzes the formation of NAD(+) from nicotinamide mononucleotide (NMN) and ATP. Can also use the deamidated form; nicotinic acid mononucleotide (NaMN) as substrate with the same efficiency. Can use triazofurin monophosphate (TrMP) as substrate. Can also use GTP and ITP as nucleotide donors. Also catalyzes the reverse reaction, i.e. the pyrophosphorolytic cleavage of NAD(+). For the pyrophosphorolytic activity, can use NAD(+), NADH, NaAD, nicotinic acid adenine dinucleotide phosphate (NHD), nicotinamide guanine dinucleotide (NGD) as substrates. Fails to cleave phosphorylated dinucleotides NADP(+), NADPH and NaADP(+). Protects against axonal degeneration following injury. May be involved in the maintenance of axonal integrity. Also functions as a stress-response chaperone protein that prevents toxic aggregation of proteins; this function may be independent of its NAD(+) synthesis activity.</text>
</comment>
<keyword evidence="4 13" id="KW-0662">Pyridine nucleotide biosynthesis</keyword>
<evidence type="ECO:0000256" key="8">
    <source>
        <dbReference type="ARBA" id="ARBA00022840"/>
    </source>
</evidence>
<keyword evidence="5 13" id="KW-0808">Transferase</keyword>
<dbReference type="NCBIfam" id="TIGR00482">
    <property type="entry name" value="nicotinate (nicotinamide) nucleotide adenylyltransferase"/>
    <property type="match status" value="1"/>
</dbReference>
<dbReference type="FunFam" id="3.40.50.620:FF:000221">
    <property type="entry name" value="Nicotinamide/nicotinic acid mononucleotide adenylyltransferase 3"/>
    <property type="match status" value="1"/>
</dbReference>
<dbReference type="InterPro" id="IPR051182">
    <property type="entry name" value="Euk_NMN_adenylyltrnsfrase"/>
</dbReference>
<evidence type="ECO:0000256" key="3">
    <source>
        <dbReference type="ARBA" id="ARBA00011881"/>
    </source>
</evidence>
<evidence type="ECO:0000256" key="1">
    <source>
        <dbReference type="ARBA" id="ARBA00001946"/>
    </source>
</evidence>
<evidence type="ECO:0000256" key="11">
    <source>
        <dbReference type="ARBA" id="ARBA00049001"/>
    </source>
</evidence>
<dbReference type="GO" id="GO:0005759">
    <property type="term" value="C:mitochondrial matrix"/>
    <property type="evidence" value="ECO:0007669"/>
    <property type="project" value="UniProtKB-ARBA"/>
</dbReference>
<comment type="cofactor">
    <cofactor evidence="1">
        <name>Mg(2+)</name>
        <dbReference type="ChEBI" id="CHEBI:18420"/>
    </cofactor>
</comment>
<dbReference type="EMBL" id="MU006099">
    <property type="protein sequence ID" value="KAF2837644.1"/>
    <property type="molecule type" value="Genomic_DNA"/>
</dbReference>
<name>A0A9P4VRK7_9PEZI</name>
<evidence type="ECO:0000259" key="14">
    <source>
        <dbReference type="Pfam" id="PF01467"/>
    </source>
</evidence>
<feature type="domain" description="Cytidyltransferase-like" evidence="14">
    <location>
        <begin position="33"/>
        <end position="216"/>
    </location>
</feature>
<keyword evidence="16" id="KW-1185">Reference proteome</keyword>
<gene>
    <name evidence="15" type="ORF">M501DRAFT_937384</name>
</gene>
<comment type="catalytic activity">
    <reaction evidence="11 13">
        <text>beta-nicotinamide D-ribonucleotide + ATP + H(+) = diphosphate + NAD(+)</text>
        <dbReference type="Rhea" id="RHEA:21360"/>
        <dbReference type="ChEBI" id="CHEBI:14649"/>
        <dbReference type="ChEBI" id="CHEBI:15378"/>
        <dbReference type="ChEBI" id="CHEBI:30616"/>
        <dbReference type="ChEBI" id="CHEBI:33019"/>
        <dbReference type="ChEBI" id="CHEBI:57540"/>
        <dbReference type="EC" id="2.7.7.1"/>
    </reaction>
</comment>
<dbReference type="InterPro" id="IPR014729">
    <property type="entry name" value="Rossmann-like_a/b/a_fold"/>
</dbReference>
<dbReference type="GO" id="GO:0004515">
    <property type="term" value="F:nicotinate-nucleotide adenylyltransferase activity"/>
    <property type="evidence" value="ECO:0007669"/>
    <property type="project" value="UniProtKB-EC"/>
</dbReference>
<evidence type="ECO:0000313" key="16">
    <source>
        <dbReference type="Proteomes" id="UP000799429"/>
    </source>
</evidence>
<comment type="similarity">
    <text evidence="13">Belongs to the eukaryotic NMN adenylyltransferase family.</text>
</comment>
<evidence type="ECO:0000256" key="7">
    <source>
        <dbReference type="ARBA" id="ARBA00022741"/>
    </source>
</evidence>
<evidence type="ECO:0000256" key="6">
    <source>
        <dbReference type="ARBA" id="ARBA00022695"/>
    </source>
</evidence>
<sequence>MQPGDTLEGYQFDQSKLQTTLKTNKKPLVLVSCGSFSPTTYLHLRMVELAADYCRLSQEWEFIGAYMSPVGAKYRKQGLAPVHHRVNMARLAVRNSPVLMVDDHEARCADYQPTARVLQHIEDELDKHALVRNEAGEQQKVHVSLLSGADLVETMSAPGVWAQEDLDVILGHFGLFCVERAGTDIDAAMGPLEKYRDNIRVIAPLIQNDVSSTKIRLFLKKSLSIRYLVPPEVIAYIEQHKLYIDDIPAMNNPQEVDAEKGKSAADGITASSS</sequence>